<dbReference type="Pfam" id="PF00875">
    <property type="entry name" value="DNA_photolyase"/>
    <property type="match status" value="1"/>
</dbReference>
<dbReference type="PROSITE" id="PS51645">
    <property type="entry name" value="PHR_CRY_ALPHA_BETA"/>
    <property type="match status" value="1"/>
</dbReference>
<keyword evidence="2 4" id="KW-0274">FAD</keyword>
<accession>A0ABD5ZRM8</accession>
<dbReference type="SUPFAM" id="SSF52425">
    <property type="entry name" value="Cryptochrome/photolyase, N-terminal domain"/>
    <property type="match status" value="1"/>
</dbReference>
<proteinExistence type="inferred from homology"/>
<feature type="binding site" evidence="4">
    <location>
        <position position="203"/>
    </location>
    <ligand>
        <name>FAD</name>
        <dbReference type="ChEBI" id="CHEBI:57692"/>
    </ligand>
</feature>
<dbReference type="InterPro" id="IPR018394">
    <property type="entry name" value="DNA_photolyase_1_CS_C"/>
</dbReference>
<keyword evidence="9" id="KW-1185">Reference proteome</keyword>
<dbReference type="SUPFAM" id="SSF48173">
    <property type="entry name" value="Cryptochrome/photolyase FAD-binding domain"/>
    <property type="match status" value="1"/>
</dbReference>
<feature type="region of interest" description="Disordered" evidence="6">
    <location>
        <begin position="142"/>
        <end position="190"/>
    </location>
</feature>
<evidence type="ECO:0000313" key="8">
    <source>
        <dbReference type="EMBL" id="MFC7236207.1"/>
    </source>
</evidence>
<gene>
    <name evidence="8" type="ORF">ACFQJ4_12860</name>
</gene>
<evidence type="ECO:0000256" key="5">
    <source>
        <dbReference type="RuleBase" id="RU004182"/>
    </source>
</evidence>
<dbReference type="PRINTS" id="PR00147">
    <property type="entry name" value="DNAPHOTLYASE"/>
</dbReference>
<evidence type="ECO:0000256" key="1">
    <source>
        <dbReference type="ARBA" id="ARBA00022630"/>
    </source>
</evidence>
<dbReference type="PANTHER" id="PTHR11455:SF9">
    <property type="entry name" value="CRYPTOCHROME CIRCADIAN CLOCK 5 ISOFORM X1"/>
    <property type="match status" value="1"/>
</dbReference>
<dbReference type="Proteomes" id="UP001596398">
    <property type="component" value="Unassembled WGS sequence"/>
</dbReference>
<reference evidence="8 9" key="1">
    <citation type="journal article" date="2019" name="Int. J. Syst. Evol. Microbiol.">
        <title>The Global Catalogue of Microorganisms (GCM) 10K type strain sequencing project: providing services to taxonomists for standard genome sequencing and annotation.</title>
        <authorList>
            <consortium name="The Broad Institute Genomics Platform"/>
            <consortium name="The Broad Institute Genome Sequencing Center for Infectious Disease"/>
            <person name="Wu L."/>
            <person name="Ma J."/>
        </authorList>
    </citation>
    <scope>NUCLEOTIDE SEQUENCE [LARGE SCALE GENOMIC DNA]</scope>
    <source>
        <strain evidence="8 9">DT85</strain>
    </source>
</reference>
<comment type="caution">
    <text evidence="8">The sequence shown here is derived from an EMBL/GenBank/DDBJ whole genome shotgun (WGS) entry which is preliminary data.</text>
</comment>
<feature type="domain" description="Photolyase/cryptochrome alpha/beta" evidence="7">
    <location>
        <begin position="2"/>
        <end position="125"/>
    </location>
</feature>
<evidence type="ECO:0000256" key="2">
    <source>
        <dbReference type="ARBA" id="ARBA00022827"/>
    </source>
</evidence>
<dbReference type="EMBL" id="JBHTAP010000001">
    <property type="protein sequence ID" value="MFC7236207.1"/>
    <property type="molecule type" value="Genomic_DNA"/>
</dbReference>
<sequence>MTSVLVWHRSDLRPADNAALAAAVRDGDPAPVFCFDPQFYGADGLACDARLRFLHESLADLRERYRALGSDLALLCGDPRERLRDLLADHDALYVNRDVTARYGRDRDDDILAWDGVTAFGDDGIDRSGGGRDGWREQATEWMETEPRPAPDALPANPVASETSVDGIESEYGVSPEKRRVPKGGRGPALKRLDRFVDDLPGYPGNVSPPAAAEDHCSRLSAYLKFGCLSVREVYSRVADAPESRGREMYESRLFWNRHYRQKLADWSGWTDEAVNPVFRGLYRAEHDPDLLAAWKEGRTGFPMVDASMRALVETGFINFRMRAMCASFLTYVLREPWQYGADFFYYHLVDADPGINHTQWQSQAGTVGVHPVRVYDPAKQAREYDPDGTFVREYVPELAALPDDHLPRPEKAPLVVLDEAGLELGADYPRPVVDYERRAGEARERFAALSERAREAIGVPEIRRRASLSRRRREEREAPSDDGQASLDSFG</sequence>
<organism evidence="8 9">
    <name type="scientific">Halosegnis marinus</name>
    <dbReference type="NCBI Taxonomy" id="3034023"/>
    <lineage>
        <taxon>Archaea</taxon>
        <taxon>Methanobacteriati</taxon>
        <taxon>Methanobacteriota</taxon>
        <taxon>Stenosarchaea group</taxon>
        <taxon>Halobacteria</taxon>
        <taxon>Halobacteriales</taxon>
        <taxon>Natronomonadaceae</taxon>
        <taxon>Halosegnis</taxon>
    </lineage>
</organism>
<dbReference type="InterPro" id="IPR002081">
    <property type="entry name" value="Cryptochrome/DNA_photolyase_1"/>
</dbReference>
<dbReference type="Gene3D" id="1.25.40.80">
    <property type="match status" value="1"/>
</dbReference>
<evidence type="ECO:0000256" key="6">
    <source>
        <dbReference type="SAM" id="MobiDB-lite"/>
    </source>
</evidence>
<dbReference type="RefSeq" id="WP_276234364.1">
    <property type="nucleotide sequence ID" value="NZ_CP119802.1"/>
</dbReference>
<dbReference type="PROSITE" id="PS00394">
    <property type="entry name" value="DNA_PHOTOLYASES_1_1"/>
    <property type="match status" value="1"/>
</dbReference>
<dbReference type="GO" id="GO:0006139">
    <property type="term" value="P:nucleobase-containing compound metabolic process"/>
    <property type="evidence" value="ECO:0007669"/>
    <property type="project" value="UniProtKB-ARBA"/>
</dbReference>
<dbReference type="AlphaFoldDB" id="A0ABD5ZRM8"/>
<dbReference type="InterPro" id="IPR036134">
    <property type="entry name" value="Crypto/Photolyase_FAD-like_sf"/>
</dbReference>
<feature type="region of interest" description="Disordered" evidence="6">
    <location>
        <begin position="465"/>
        <end position="492"/>
    </location>
</feature>
<evidence type="ECO:0000259" key="7">
    <source>
        <dbReference type="PROSITE" id="PS51645"/>
    </source>
</evidence>
<dbReference type="InterPro" id="IPR005101">
    <property type="entry name" value="Cryptochr/Photolyase_FAD-bd"/>
</dbReference>
<dbReference type="GeneID" id="79267918"/>
<dbReference type="InterPro" id="IPR006050">
    <property type="entry name" value="DNA_photolyase_N"/>
</dbReference>
<evidence type="ECO:0000256" key="3">
    <source>
        <dbReference type="ARBA" id="ARBA00022991"/>
    </source>
</evidence>
<dbReference type="InterPro" id="IPR036155">
    <property type="entry name" value="Crypto/Photolyase_N_sf"/>
</dbReference>
<dbReference type="Pfam" id="PF03441">
    <property type="entry name" value="FAD_binding_7"/>
    <property type="match status" value="1"/>
</dbReference>
<protein>
    <submittedName>
        <fullName evidence="8">FAD-binding domain-containing protein</fullName>
    </submittedName>
</protein>
<name>A0ABD5ZRM8_9EURY</name>
<dbReference type="PANTHER" id="PTHR11455">
    <property type="entry name" value="CRYPTOCHROME"/>
    <property type="match status" value="1"/>
</dbReference>
<dbReference type="InterPro" id="IPR014729">
    <property type="entry name" value="Rossmann-like_a/b/a_fold"/>
</dbReference>
<feature type="binding site" evidence="4">
    <location>
        <begin position="351"/>
        <end position="353"/>
    </location>
    <ligand>
        <name>FAD</name>
        <dbReference type="ChEBI" id="CHEBI:57692"/>
    </ligand>
</feature>
<evidence type="ECO:0000256" key="4">
    <source>
        <dbReference type="PIRSR" id="PIRSR602081-1"/>
    </source>
</evidence>
<evidence type="ECO:0000313" key="9">
    <source>
        <dbReference type="Proteomes" id="UP001596398"/>
    </source>
</evidence>
<comment type="cofactor">
    <cofactor evidence="4">
        <name>FAD</name>
        <dbReference type="ChEBI" id="CHEBI:57692"/>
    </cofactor>
    <text evidence="4">Binds 1 FAD per subunit.</text>
</comment>
<dbReference type="GO" id="GO:0006950">
    <property type="term" value="P:response to stress"/>
    <property type="evidence" value="ECO:0007669"/>
    <property type="project" value="UniProtKB-ARBA"/>
</dbReference>
<dbReference type="Gene3D" id="1.10.579.10">
    <property type="entry name" value="DNA Cyclobutane Dipyrimidine Photolyase, subunit A, domain 3"/>
    <property type="match status" value="1"/>
</dbReference>
<feature type="binding site" evidence="4">
    <location>
        <position position="250"/>
    </location>
    <ligand>
        <name>FAD</name>
        <dbReference type="ChEBI" id="CHEBI:57692"/>
    </ligand>
</feature>
<dbReference type="Gene3D" id="3.40.50.620">
    <property type="entry name" value="HUPs"/>
    <property type="match status" value="1"/>
</dbReference>
<keyword evidence="1 4" id="KW-0285">Flavoprotein</keyword>
<keyword evidence="3 5" id="KW-0157">Chromophore</keyword>
<comment type="similarity">
    <text evidence="5">Belongs to the DNA photolyase family.</text>
</comment>